<keyword evidence="3" id="KW-1185">Reference proteome</keyword>
<evidence type="ECO:0000256" key="1">
    <source>
        <dbReference type="SAM" id="SignalP"/>
    </source>
</evidence>
<feature type="chain" id="PRO_5007854468" evidence="1">
    <location>
        <begin position="19"/>
        <end position="95"/>
    </location>
</feature>
<evidence type="ECO:0000313" key="2">
    <source>
        <dbReference type="EMBL" id="KZS96225.1"/>
    </source>
</evidence>
<organism evidence="2 3">
    <name type="scientific">Sistotremastrum niveocremeum HHB9708</name>
    <dbReference type="NCBI Taxonomy" id="1314777"/>
    <lineage>
        <taxon>Eukaryota</taxon>
        <taxon>Fungi</taxon>
        <taxon>Dikarya</taxon>
        <taxon>Basidiomycota</taxon>
        <taxon>Agaricomycotina</taxon>
        <taxon>Agaricomycetes</taxon>
        <taxon>Sistotremastrales</taxon>
        <taxon>Sistotremastraceae</taxon>
        <taxon>Sertulicium</taxon>
        <taxon>Sertulicium niveocremeum</taxon>
    </lineage>
</organism>
<proteinExistence type="predicted"/>
<keyword evidence="1" id="KW-0732">Signal</keyword>
<name>A0A164XRK6_9AGAM</name>
<reference evidence="2 3" key="1">
    <citation type="journal article" date="2016" name="Mol. Biol. Evol.">
        <title>Comparative Genomics of Early-Diverging Mushroom-Forming Fungi Provides Insights into the Origins of Lignocellulose Decay Capabilities.</title>
        <authorList>
            <person name="Nagy L.G."/>
            <person name="Riley R."/>
            <person name="Tritt A."/>
            <person name="Adam C."/>
            <person name="Daum C."/>
            <person name="Floudas D."/>
            <person name="Sun H."/>
            <person name="Yadav J.S."/>
            <person name="Pangilinan J."/>
            <person name="Larsson K.H."/>
            <person name="Matsuura K."/>
            <person name="Barry K."/>
            <person name="Labutti K."/>
            <person name="Kuo R."/>
            <person name="Ohm R.A."/>
            <person name="Bhattacharya S.S."/>
            <person name="Shirouzu T."/>
            <person name="Yoshinaga Y."/>
            <person name="Martin F.M."/>
            <person name="Grigoriev I.V."/>
            <person name="Hibbett D.S."/>
        </authorList>
    </citation>
    <scope>NUCLEOTIDE SEQUENCE [LARGE SCALE GENOMIC DNA]</scope>
    <source>
        <strain evidence="2 3">HHB9708</strain>
    </source>
</reference>
<evidence type="ECO:0000313" key="3">
    <source>
        <dbReference type="Proteomes" id="UP000076722"/>
    </source>
</evidence>
<dbReference type="AlphaFoldDB" id="A0A164XRK6"/>
<accession>A0A164XRK6</accession>
<sequence>MKLTTFVLSALLASTAAAAWVKRQSITITQSEIDCVQAAETQETGNDSCTAGLEPGTVTDAQLEAINSCLLAKGVSQSEIDAVVLECDPGAIFDF</sequence>
<dbReference type="Proteomes" id="UP000076722">
    <property type="component" value="Unassembled WGS sequence"/>
</dbReference>
<feature type="signal peptide" evidence="1">
    <location>
        <begin position="1"/>
        <end position="18"/>
    </location>
</feature>
<protein>
    <submittedName>
        <fullName evidence="2">Uncharacterized protein</fullName>
    </submittedName>
</protein>
<dbReference type="EMBL" id="KV419399">
    <property type="protein sequence ID" value="KZS96225.1"/>
    <property type="molecule type" value="Genomic_DNA"/>
</dbReference>
<gene>
    <name evidence="2" type="ORF">SISNIDRAFT_482814</name>
</gene>